<dbReference type="SUPFAM" id="SSF53697">
    <property type="entry name" value="SIS domain"/>
    <property type="match status" value="1"/>
</dbReference>
<evidence type="ECO:0000313" key="6">
    <source>
        <dbReference type="EMBL" id="HDX31131.1"/>
    </source>
</evidence>
<dbReference type="Pfam" id="PF01418">
    <property type="entry name" value="HTH_6"/>
    <property type="match status" value="1"/>
</dbReference>
<feature type="domain" description="HTH rpiR-type" evidence="4">
    <location>
        <begin position="6"/>
        <end position="82"/>
    </location>
</feature>
<evidence type="ECO:0000259" key="5">
    <source>
        <dbReference type="PROSITE" id="PS51464"/>
    </source>
</evidence>
<dbReference type="PANTHER" id="PTHR30514">
    <property type="entry name" value="GLUCOKINASE"/>
    <property type="match status" value="1"/>
</dbReference>
<dbReference type="InterPro" id="IPR046348">
    <property type="entry name" value="SIS_dom_sf"/>
</dbReference>
<dbReference type="SUPFAM" id="SSF46689">
    <property type="entry name" value="Homeodomain-like"/>
    <property type="match status" value="1"/>
</dbReference>
<accession>A0A7C1FTE8</accession>
<dbReference type="CDD" id="cd05013">
    <property type="entry name" value="SIS_RpiR"/>
    <property type="match status" value="1"/>
</dbReference>
<keyword evidence="1" id="KW-0805">Transcription regulation</keyword>
<dbReference type="PROSITE" id="PS51464">
    <property type="entry name" value="SIS"/>
    <property type="match status" value="1"/>
</dbReference>
<dbReference type="InterPro" id="IPR047640">
    <property type="entry name" value="RpiR-like"/>
</dbReference>
<dbReference type="PROSITE" id="PS51071">
    <property type="entry name" value="HTH_RPIR"/>
    <property type="match status" value="1"/>
</dbReference>
<evidence type="ECO:0000256" key="1">
    <source>
        <dbReference type="ARBA" id="ARBA00023015"/>
    </source>
</evidence>
<dbReference type="GO" id="GO:0003700">
    <property type="term" value="F:DNA-binding transcription factor activity"/>
    <property type="evidence" value="ECO:0007669"/>
    <property type="project" value="InterPro"/>
</dbReference>
<dbReference type="AlphaFoldDB" id="A0A7C1FTE8"/>
<evidence type="ECO:0000256" key="3">
    <source>
        <dbReference type="ARBA" id="ARBA00023163"/>
    </source>
</evidence>
<dbReference type="PANTHER" id="PTHR30514:SF18">
    <property type="entry name" value="RPIR-FAMILY TRANSCRIPTIONAL REGULATOR"/>
    <property type="match status" value="1"/>
</dbReference>
<dbReference type="InterPro" id="IPR009057">
    <property type="entry name" value="Homeodomain-like_sf"/>
</dbReference>
<dbReference type="Gene3D" id="3.40.50.10490">
    <property type="entry name" value="Glucose-6-phosphate isomerase like protein, domain 1"/>
    <property type="match status" value="1"/>
</dbReference>
<proteinExistence type="predicted"/>
<gene>
    <name evidence="6" type="ORF">ENQ20_06500</name>
</gene>
<keyword evidence="2" id="KW-0238">DNA-binding</keyword>
<dbReference type="GO" id="GO:0003677">
    <property type="term" value="F:DNA binding"/>
    <property type="evidence" value="ECO:0007669"/>
    <property type="project" value="UniProtKB-KW"/>
</dbReference>
<dbReference type="InterPro" id="IPR001347">
    <property type="entry name" value="SIS_dom"/>
</dbReference>
<name>A0A7C1FTE8_9CHLR</name>
<feature type="domain" description="SIS" evidence="5">
    <location>
        <begin position="129"/>
        <end position="266"/>
    </location>
</feature>
<dbReference type="Pfam" id="PF01380">
    <property type="entry name" value="SIS"/>
    <property type="match status" value="1"/>
</dbReference>
<keyword evidence="3" id="KW-0804">Transcription</keyword>
<evidence type="ECO:0000256" key="2">
    <source>
        <dbReference type="ARBA" id="ARBA00023125"/>
    </source>
</evidence>
<evidence type="ECO:0000259" key="4">
    <source>
        <dbReference type="PROSITE" id="PS51071"/>
    </source>
</evidence>
<dbReference type="InterPro" id="IPR036388">
    <property type="entry name" value="WH-like_DNA-bd_sf"/>
</dbReference>
<reference evidence="6" key="1">
    <citation type="journal article" date="2020" name="mSystems">
        <title>Genome- and Community-Level Interaction Insights into Carbon Utilization and Element Cycling Functions of Hydrothermarchaeota in Hydrothermal Sediment.</title>
        <authorList>
            <person name="Zhou Z."/>
            <person name="Liu Y."/>
            <person name="Xu W."/>
            <person name="Pan J."/>
            <person name="Luo Z.H."/>
            <person name="Li M."/>
        </authorList>
    </citation>
    <scope>NUCLEOTIDE SEQUENCE [LARGE SCALE GENOMIC DNA]</scope>
    <source>
        <strain evidence="6">SpSt-289</strain>
    </source>
</reference>
<comment type="caution">
    <text evidence="6">The sequence shown here is derived from an EMBL/GenBank/DDBJ whole genome shotgun (WGS) entry which is preliminary data.</text>
</comment>
<dbReference type="GO" id="GO:0097367">
    <property type="term" value="F:carbohydrate derivative binding"/>
    <property type="evidence" value="ECO:0007669"/>
    <property type="project" value="InterPro"/>
</dbReference>
<dbReference type="EMBL" id="DSMG01000074">
    <property type="protein sequence ID" value="HDX31131.1"/>
    <property type="molecule type" value="Genomic_DNA"/>
</dbReference>
<organism evidence="6">
    <name type="scientific">Caldilinea aerophila</name>
    <dbReference type="NCBI Taxonomy" id="133453"/>
    <lineage>
        <taxon>Bacteria</taxon>
        <taxon>Bacillati</taxon>
        <taxon>Chloroflexota</taxon>
        <taxon>Caldilineae</taxon>
        <taxon>Caldilineales</taxon>
        <taxon>Caldilineaceae</taxon>
        <taxon>Caldilinea</taxon>
    </lineage>
</organism>
<sequence length="287" mass="30655">MTDTTDGLETRILAVYDSLTPKQQMLARFILDNRYFASFASASELGAKVDASAATVIRFCQTLGYDGLPGLQGAIRAELPSYLTAVERLEHRLTALPASTDLPRHVFAIDVQNIQRTASAIDQAIFEAAVRQLAAAREIVVVATGVTAAAGFFLAYSLEVIGLRARAVLDGGVAQAVTLTHLGAEDVVVGLGVWRYVRSTLDALHQAKEQGTTVIAITDSIVSPLARHADYAFEVATEGAMHSLSMTGVMSLINALVAAASLVDPSRTSRALQRIDQQFVARELLIS</sequence>
<dbReference type="InterPro" id="IPR000281">
    <property type="entry name" value="HTH_RpiR"/>
</dbReference>
<protein>
    <submittedName>
        <fullName evidence="6">MurR/RpiR family transcriptional regulator</fullName>
    </submittedName>
</protein>
<dbReference type="InterPro" id="IPR035472">
    <property type="entry name" value="RpiR-like_SIS"/>
</dbReference>
<dbReference type="Gene3D" id="1.10.10.10">
    <property type="entry name" value="Winged helix-like DNA-binding domain superfamily/Winged helix DNA-binding domain"/>
    <property type="match status" value="1"/>
</dbReference>
<dbReference type="GO" id="GO:1901135">
    <property type="term" value="P:carbohydrate derivative metabolic process"/>
    <property type="evidence" value="ECO:0007669"/>
    <property type="project" value="InterPro"/>
</dbReference>